<reference evidence="1 2" key="1">
    <citation type="journal article" date="2024" name="G3 (Bethesda)">
        <title>Genome assembly of Hibiscus sabdariffa L. provides insights into metabolisms of medicinal natural products.</title>
        <authorList>
            <person name="Kim T."/>
        </authorList>
    </citation>
    <scope>NUCLEOTIDE SEQUENCE [LARGE SCALE GENOMIC DNA]</scope>
    <source>
        <strain evidence="1">TK-2024</strain>
        <tissue evidence="1">Old leaves</tissue>
    </source>
</reference>
<dbReference type="Proteomes" id="UP001472677">
    <property type="component" value="Unassembled WGS sequence"/>
</dbReference>
<sequence length="82" mass="8412">MEDDSSCSGICKELTSQIKFLSSHGHEIAPMAVSAPCRSQLASEAHLVCPNGCQVTCKGASGISIAEVDAISAACGTARRCL</sequence>
<evidence type="ECO:0000313" key="1">
    <source>
        <dbReference type="EMBL" id="KAK8541500.1"/>
    </source>
</evidence>
<evidence type="ECO:0000313" key="2">
    <source>
        <dbReference type="Proteomes" id="UP001472677"/>
    </source>
</evidence>
<dbReference type="EMBL" id="JBBPBM010000024">
    <property type="protein sequence ID" value="KAK8541500.1"/>
    <property type="molecule type" value="Genomic_DNA"/>
</dbReference>
<name>A0ABR2DJ88_9ROSI</name>
<comment type="caution">
    <text evidence="1">The sequence shown here is derived from an EMBL/GenBank/DDBJ whole genome shotgun (WGS) entry which is preliminary data.</text>
</comment>
<organism evidence="1 2">
    <name type="scientific">Hibiscus sabdariffa</name>
    <name type="common">roselle</name>
    <dbReference type="NCBI Taxonomy" id="183260"/>
    <lineage>
        <taxon>Eukaryota</taxon>
        <taxon>Viridiplantae</taxon>
        <taxon>Streptophyta</taxon>
        <taxon>Embryophyta</taxon>
        <taxon>Tracheophyta</taxon>
        <taxon>Spermatophyta</taxon>
        <taxon>Magnoliopsida</taxon>
        <taxon>eudicotyledons</taxon>
        <taxon>Gunneridae</taxon>
        <taxon>Pentapetalae</taxon>
        <taxon>rosids</taxon>
        <taxon>malvids</taxon>
        <taxon>Malvales</taxon>
        <taxon>Malvaceae</taxon>
        <taxon>Malvoideae</taxon>
        <taxon>Hibiscus</taxon>
    </lineage>
</organism>
<protein>
    <submittedName>
        <fullName evidence="1">Uncharacterized protein</fullName>
    </submittedName>
</protein>
<proteinExistence type="predicted"/>
<keyword evidence="2" id="KW-1185">Reference proteome</keyword>
<accession>A0ABR2DJ88</accession>
<gene>
    <name evidence="1" type="ORF">V6N12_014134</name>
</gene>